<evidence type="ECO:0000256" key="3">
    <source>
        <dbReference type="ARBA" id="ARBA00022679"/>
    </source>
</evidence>
<keyword evidence="5 8" id="KW-0418">Kinase</keyword>
<dbReference type="NCBIfam" id="TIGR00687">
    <property type="entry name" value="pyridox_kin"/>
    <property type="match status" value="1"/>
</dbReference>
<dbReference type="AlphaFoldDB" id="A0A1U7LI46"/>
<protein>
    <recommendedName>
        <fullName evidence="2">pyridoxal kinase</fullName>
        <ecNumber evidence="2">2.7.1.35</ecNumber>
    </recommendedName>
</protein>
<dbReference type="GO" id="GO:0009443">
    <property type="term" value="P:pyridoxal 5'-phosphate salvage"/>
    <property type="evidence" value="ECO:0007669"/>
    <property type="project" value="InterPro"/>
</dbReference>
<accession>A0A1U7LI46</accession>
<feature type="domain" description="Pyridoxamine kinase/Phosphomethylpyrimidine kinase" evidence="7">
    <location>
        <begin position="115"/>
        <end position="275"/>
    </location>
</feature>
<dbReference type="GO" id="GO:0005524">
    <property type="term" value="F:ATP binding"/>
    <property type="evidence" value="ECO:0007669"/>
    <property type="project" value="UniProtKB-KW"/>
</dbReference>
<reference evidence="8 9" key="1">
    <citation type="submission" date="2016-04" db="EMBL/GenBank/DDBJ databases">
        <title>Evolutionary innovation and constraint leading to complex multicellularity in the Ascomycota.</title>
        <authorList>
            <person name="Cisse O."/>
            <person name="Nguyen A."/>
            <person name="Hewitt D.A."/>
            <person name="Jedd G."/>
            <person name="Stajich J.E."/>
        </authorList>
    </citation>
    <scope>NUCLEOTIDE SEQUENCE [LARGE SCALE GENOMIC DNA]</scope>
    <source>
        <strain evidence="8 9">DAH-3</strain>
    </source>
</reference>
<dbReference type="CDD" id="cd01173">
    <property type="entry name" value="pyridoxal_pyridoxamine_kinase"/>
    <property type="match status" value="1"/>
</dbReference>
<dbReference type="OrthoDB" id="2104723at2759"/>
<evidence type="ECO:0000256" key="5">
    <source>
        <dbReference type="ARBA" id="ARBA00022777"/>
    </source>
</evidence>
<evidence type="ECO:0000256" key="1">
    <source>
        <dbReference type="ARBA" id="ARBA00008805"/>
    </source>
</evidence>
<dbReference type="SUPFAM" id="SSF53613">
    <property type="entry name" value="Ribokinase-like"/>
    <property type="match status" value="1"/>
</dbReference>
<dbReference type="OMA" id="HTQYGQW"/>
<dbReference type="Gene3D" id="3.40.1190.20">
    <property type="match status" value="1"/>
</dbReference>
<dbReference type="EMBL" id="LXFE01003772">
    <property type="protein sequence ID" value="OLL22201.1"/>
    <property type="molecule type" value="Genomic_DNA"/>
</dbReference>
<dbReference type="Proteomes" id="UP000186594">
    <property type="component" value="Unassembled WGS sequence"/>
</dbReference>
<evidence type="ECO:0000259" key="7">
    <source>
        <dbReference type="Pfam" id="PF08543"/>
    </source>
</evidence>
<gene>
    <name evidence="8" type="ORF">NEOLI_003453</name>
</gene>
<keyword evidence="3" id="KW-0808">Transferase</keyword>
<dbReference type="Pfam" id="PF08543">
    <property type="entry name" value="Phos_pyr_kin"/>
    <property type="match status" value="1"/>
</dbReference>
<dbReference type="PANTHER" id="PTHR10534:SF2">
    <property type="entry name" value="PYRIDOXAL KINASE"/>
    <property type="match status" value="1"/>
</dbReference>
<dbReference type="PANTHER" id="PTHR10534">
    <property type="entry name" value="PYRIDOXAL KINASE"/>
    <property type="match status" value="1"/>
</dbReference>
<evidence type="ECO:0000313" key="8">
    <source>
        <dbReference type="EMBL" id="OLL22201.1"/>
    </source>
</evidence>
<dbReference type="InterPro" id="IPR013749">
    <property type="entry name" value="PM/HMP-P_kinase-1"/>
</dbReference>
<dbReference type="GO" id="GO:0005829">
    <property type="term" value="C:cytosol"/>
    <property type="evidence" value="ECO:0007669"/>
    <property type="project" value="TreeGrafter"/>
</dbReference>
<dbReference type="InterPro" id="IPR004625">
    <property type="entry name" value="PyrdxlKinase"/>
</dbReference>
<evidence type="ECO:0000256" key="6">
    <source>
        <dbReference type="ARBA" id="ARBA00022840"/>
    </source>
</evidence>
<comment type="similarity">
    <text evidence="1">Belongs to the pyridoxine kinase family.</text>
</comment>
<dbReference type="EC" id="2.7.1.35" evidence="2"/>
<keyword evidence="9" id="KW-1185">Reference proteome</keyword>
<sequence length="365" mass="40704">MTFNGEYEGSLVLYTDLLLDNNSSSSHCWNSHYLEMTFAEGPTEKSILLISSSVVHGSAGCRASTFPLQLLGFECDVLNTVQFSNHTGYKVFKGTKTTATQIREIYEGLKYNGFDKDYSYIYTGYIPGAEGVEAIGDIIHQIKERNSKVQYILDPVMGDDNELYVSEEVIPVYKNLLRTADFMTPNQFEAELLSGVKISSLSTAFKAIRAMHLLYRIKNIIITSIKLGGNAESLFCVGSTSKSDDTPRAFQIEFPLIDKPFRSTGDLFAALLIAQYDKICKAIDDETTVLGLPLLKAAEHAIGSMHGVLQKTLVHMEKELQKHGEAGAEMDVIRKSSELRIVQSQQEILRPCEHYRGSILQDRLS</sequence>
<keyword evidence="6" id="KW-0067">ATP-binding</keyword>
<proteinExistence type="inferred from homology"/>
<keyword evidence="4" id="KW-0547">Nucleotide-binding</keyword>
<dbReference type="InterPro" id="IPR029056">
    <property type="entry name" value="Ribokinase-like"/>
</dbReference>
<comment type="caution">
    <text evidence="8">The sequence shown here is derived from an EMBL/GenBank/DDBJ whole genome shotgun (WGS) entry which is preliminary data.</text>
</comment>
<evidence type="ECO:0000256" key="4">
    <source>
        <dbReference type="ARBA" id="ARBA00022741"/>
    </source>
</evidence>
<evidence type="ECO:0000256" key="2">
    <source>
        <dbReference type="ARBA" id="ARBA00012104"/>
    </source>
</evidence>
<dbReference type="STRING" id="1198029.A0A1U7LI46"/>
<evidence type="ECO:0000313" key="9">
    <source>
        <dbReference type="Proteomes" id="UP000186594"/>
    </source>
</evidence>
<name>A0A1U7LI46_NEOID</name>
<organism evidence="8 9">
    <name type="scientific">Neolecta irregularis (strain DAH-3)</name>
    <dbReference type="NCBI Taxonomy" id="1198029"/>
    <lineage>
        <taxon>Eukaryota</taxon>
        <taxon>Fungi</taxon>
        <taxon>Dikarya</taxon>
        <taxon>Ascomycota</taxon>
        <taxon>Taphrinomycotina</taxon>
        <taxon>Neolectales</taxon>
        <taxon>Neolectaceae</taxon>
        <taxon>Neolecta</taxon>
    </lineage>
</organism>
<dbReference type="GO" id="GO:0008478">
    <property type="term" value="F:pyridoxal kinase activity"/>
    <property type="evidence" value="ECO:0007669"/>
    <property type="project" value="UniProtKB-EC"/>
</dbReference>